<dbReference type="GO" id="GO:0051301">
    <property type="term" value="P:cell division"/>
    <property type="evidence" value="ECO:0007669"/>
    <property type="project" value="UniProtKB-KW"/>
</dbReference>
<dbReference type="Proteomes" id="UP000281549">
    <property type="component" value="Unassembled WGS sequence"/>
</dbReference>
<dbReference type="GO" id="GO:0007052">
    <property type="term" value="P:mitotic spindle organization"/>
    <property type="evidence" value="ECO:0007669"/>
    <property type="project" value="TreeGrafter"/>
</dbReference>
<evidence type="ECO:0000256" key="9">
    <source>
        <dbReference type="ARBA" id="ARBA00023242"/>
    </source>
</evidence>
<dbReference type="InterPro" id="IPR041112">
    <property type="entry name" value="Nuf2_DHR10-like"/>
</dbReference>
<dbReference type="AlphaFoldDB" id="A0A4P9YEJ1"/>
<keyword evidence="5" id="KW-0132">Cell division</keyword>
<dbReference type="Pfam" id="PF18595">
    <property type="entry name" value="Nuf2_DHR10-like"/>
    <property type="match status" value="1"/>
</dbReference>
<keyword evidence="8 12" id="KW-0175">Coiled coil</keyword>
<evidence type="ECO:0000256" key="2">
    <source>
        <dbReference type="ARBA" id="ARBA00004629"/>
    </source>
</evidence>
<comment type="subcellular location">
    <subcellularLocation>
        <location evidence="2">Chromosome</location>
        <location evidence="2">Centromere</location>
        <location evidence="2">Kinetochore</location>
    </subcellularLocation>
    <subcellularLocation>
        <location evidence="1">Nucleus</location>
    </subcellularLocation>
</comment>
<evidence type="ECO:0000256" key="8">
    <source>
        <dbReference type="ARBA" id="ARBA00023054"/>
    </source>
</evidence>
<dbReference type="GO" id="GO:0051383">
    <property type="term" value="P:kinetochore organization"/>
    <property type="evidence" value="ECO:0007669"/>
    <property type="project" value="TreeGrafter"/>
</dbReference>
<evidence type="ECO:0000256" key="7">
    <source>
        <dbReference type="ARBA" id="ARBA00022838"/>
    </source>
</evidence>
<dbReference type="EMBL" id="ML005753">
    <property type="protein sequence ID" value="RKP17605.1"/>
    <property type="molecule type" value="Genomic_DNA"/>
</dbReference>
<feature type="domain" description="Kinetochore protein Nuf2 N-terminal" evidence="13">
    <location>
        <begin position="1"/>
        <end position="132"/>
    </location>
</feature>
<dbReference type="GO" id="GO:0031262">
    <property type="term" value="C:Ndc80 complex"/>
    <property type="evidence" value="ECO:0007669"/>
    <property type="project" value="InterPro"/>
</dbReference>
<accession>A0A4P9YEJ1</accession>
<evidence type="ECO:0000259" key="14">
    <source>
        <dbReference type="Pfam" id="PF18595"/>
    </source>
</evidence>
<comment type="similarity">
    <text evidence="3">Belongs to the NUF2 family.</text>
</comment>
<evidence type="ECO:0000313" key="16">
    <source>
        <dbReference type="Proteomes" id="UP000281549"/>
    </source>
</evidence>
<evidence type="ECO:0000256" key="3">
    <source>
        <dbReference type="ARBA" id="ARBA00005498"/>
    </source>
</evidence>
<dbReference type="InterPro" id="IPR005549">
    <property type="entry name" value="Kinetochore_Nuf2_N"/>
</dbReference>
<evidence type="ECO:0000256" key="11">
    <source>
        <dbReference type="ARBA" id="ARBA00023328"/>
    </source>
</evidence>
<reference evidence="16" key="1">
    <citation type="journal article" date="2018" name="Nat. Microbiol.">
        <title>Leveraging single-cell genomics to expand the fungal tree of life.</title>
        <authorList>
            <person name="Ahrendt S.R."/>
            <person name="Quandt C.A."/>
            <person name="Ciobanu D."/>
            <person name="Clum A."/>
            <person name="Salamov A."/>
            <person name="Andreopoulos B."/>
            <person name="Cheng J.F."/>
            <person name="Woyke T."/>
            <person name="Pelin A."/>
            <person name="Henrissat B."/>
            <person name="Reynolds N.K."/>
            <person name="Benny G.L."/>
            <person name="Smith M.E."/>
            <person name="James T.Y."/>
            <person name="Grigoriev I.V."/>
        </authorList>
    </citation>
    <scope>NUCLEOTIDE SEQUENCE [LARGE SCALE GENOMIC DNA]</scope>
    <source>
        <strain evidence="16">CSF55</strain>
    </source>
</reference>
<dbReference type="InterPro" id="IPR038275">
    <property type="entry name" value="Nuf2_N_sf"/>
</dbReference>
<keyword evidence="6" id="KW-0498">Mitosis</keyword>
<dbReference type="GO" id="GO:0045132">
    <property type="term" value="P:meiotic chromosome segregation"/>
    <property type="evidence" value="ECO:0007669"/>
    <property type="project" value="TreeGrafter"/>
</dbReference>
<feature type="coiled-coil region" evidence="12">
    <location>
        <begin position="126"/>
        <end position="230"/>
    </location>
</feature>
<protein>
    <submittedName>
        <fullName evidence="15">Uncharacterized protein</fullName>
    </submittedName>
</protein>
<feature type="coiled-coil region" evidence="12">
    <location>
        <begin position="318"/>
        <end position="391"/>
    </location>
</feature>
<keyword evidence="11" id="KW-0137">Centromere</keyword>
<proteinExistence type="inferred from homology"/>
<evidence type="ECO:0000256" key="12">
    <source>
        <dbReference type="SAM" id="Coils"/>
    </source>
</evidence>
<keyword evidence="7" id="KW-0995">Kinetochore</keyword>
<dbReference type="GO" id="GO:0005634">
    <property type="term" value="C:nucleus"/>
    <property type="evidence" value="ECO:0007669"/>
    <property type="project" value="UniProtKB-SubCell"/>
</dbReference>
<dbReference type="Gene3D" id="1.10.418.60">
    <property type="entry name" value="Ncd80 complex, Nuf2 subunit"/>
    <property type="match status" value="1"/>
</dbReference>
<organism evidence="15 16">
    <name type="scientific">Rozella allomycis (strain CSF55)</name>
    <dbReference type="NCBI Taxonomy" id="988480"/>
    <lineage>
        <taxon>Eukaryota</taxon>
        <taxon>Fungi</taxon>
        <taxon>Fungi incertae sedis</taxon>
        <taxon>Cryptomycota</taxon>
        <taxon>Cryptomycota incertae sedis</taxon>
        <taxon>Rozella</taxon>
    </lineage>
</organism>
<keyword evidence="10" id="KW-0131">Cell cycle</keyword>
<dbReference type="PANTHER" id="PTHR21650">
    <property type="entry name" value="MEMBRALIN/KINETOCHORE PROTEIN NUF2"/>
    <property type="match status" value="1"/>
</dbReference>
<evidence type="ECO:0000256" key="4">
    <source>
        <dbReference type="ARBA" id="ARBA00022454"/>
    </source>
</evidence>
<keyword evidence="9" id="KW-0539">Nucleus</keyword>
<evidence type="ECO:0000256" key="1">
    <source>
        <dbReference type="ARBA" id="ARBA00004123"/>
    </source>
</evidence>
<keyword evidence="4" id="KW-0158">Chromosome</keyword>
<evidence type="ECO:0000256" key="5">
    <source>
        <dbReference type="ARBA" id="ARBA00022618"/>
    </source>
</evidence>
<evidence type="ECO:0000259" key="13">
    <source>
        <dbReference type="Pfam" id="PF03800"/>
    </source>
</evidence>
<name>A0A4P9YEJ1_ROZAC</name>
<sequence length="403" mass="47762">MLKVKDIVECCECLNVPLSEQDILKPTPQTVQRVYEMFLEYFVGVTKEQFSQPNFEVLQMLDYPEMHTESLSFISFFKVLNEFMYEAGIKDFSLKDILQPEPKRFKMILSYIINFAKFREEHAVIYEEITERANQLSKERDELSAVTRDLKAKVDGIKLQREQEEPAVLNAEKKNQALVEKMVQLRNEQGVLSEKYTKAKAEKVRLSDKLHENQENLMSLKQEINRLRGRIVSSPEKLMQAIQDFHDKIAEEKNSLNLNEKKSRELQIKLEGLNSLQVQLDSCLNVFGNCENILNRENESKTKLNDLKDAIYKQQQILREFDVKKQQMERMLNNAEEKLNRLRIQQESKKENIQSKLKSLQEEYNQIKLENQKVKNKINHYNNEIESHNNKVKHYYVIERFNF</sequence>
<dbReference type="GO" id="GO:0044877">
    <property type="term" value="F:protein-containing complex binding"/>
    <property type="evidence" value="ECO:0007669"/>
    <property type="project" value="TreeGrafter"/>
</dbReference>
<dbReference type="PANTHER" id="PTHR21650:SF2">
    <property type="entry name" value="KINETOCHORE PROTEIN NUF2"/>
    <property type="match status" value="1"/>
</dbReference>
<evidence type="ECO:0000256" key="6">
    <source>
        <dbReference type="ARBA" id="ARBA00022776"/>
    </source>
</evidence>
<evidence type="ECO:0000256" key="10">
    <source>
        <dbReference type="ARBA" id="ARBA00023306"/>
    </source>
</evidence>
<feature type="domain" description="Nuf2 DHR10-like" evidence="14">
    <location>
        <begin position="247"/>
        <end position="362"/>
    </location>
</feature>
<evidence type="ECO:0000313" key="15">
    <source>
        <dbReference type="EMBL" id="RKP17605.1"/>
    </source>
</evidence>
<dbReference type="Pfam" id="PF03800">
    <property type="entry name" value="Nuf2"/>
    <property type="match status" value="1"/>
</dbReference>
<gene>
    <name evidence="15" type="ORF">ROZALSC1DRAFT_16196</name>
</gene>
<dbReference type="GO" id="GO:0051315">
    <property type="term" value="P:attachment of mitotic spindle microtubules to kinetochore"/>
    <property type="evidence" value="ECO:0007669"/>
    <property type="project" value="TreeGrafter"/>
</dbReference>